<reference evidence="2 3" key="1">
    <citation type="submission" date="2018-01" db="EMBL/GenBank/DDBJ databases">
        <title>Complete genome sequence of Salinigranum rubrum GX10T, an extremely halophilic archaeon isolated from a marine solar saltern.</title>
        <authorList>
            <person name="Han S."/>
        </authorList>
    </citation>
    <scope>NUCLEOTIDE SEQUENCE [LARGE SCALE GENOMIC DNA]</scope>
    <source>
        <strain evidence="2 3">GX10</strain>
    </source>
</reference>
<name>A0A2I8VJG4_9EURY</name>
<dbReference type="Proteomes" id="UP000236584">
    <property type="component" value="Chromosome"/>
</dbReference>
<proteinExistence type="predicted"/>
<dbReference type="EMBL" id="CP026309">
    <property type="protein sequence ID" value="AUV82072.1"/>
    <property type="molecule type" value="Genomic_DNA"/>
</dbReference>
<evidence type="ECO:0000313" key="3">
    <source>
        <dbReference type="Proteomes" id="UP000236584"/>
    </source>
</evidence>
<dbReference type="OrthoDB" id="284356at2157"/>
<feature type="region of interest" description="Disordered" evidence="1">
    <location>
        <begin position="40"/>
        <end position="141"/>
    </location>
</feature>
<dbReference type="RefSeq" id="WP_103425761.1">
    <property type="nucleotide sequence ID" value="NZ_CP026309.1"/>
</dbReference>
<evidence type="ECO:0000313" key="2">
    <source>
        <dbReference type="EMBL" id="AUV82072.1"/>
    </source>
</evidence>
<dbReference type="KEGG" id="srub:C2R22_10775"/>
<accession>A0A2I8VJG4</accession>
<dbReference type="AlphaFoldDB" id="A0A2I8VJG4"/>
<organism evidence="2 3">
    <name type="scientific">Salinigranum rubrum</name>
    <dbReference type="NCBI Taxonomy" id="755307"/>
    <lineage>
        <taxon>Archaea</taxon>
        <taxon>Methanobacteriati</taxon>
        <taxon>Methanobacteriota</taxon>
        <taxon>Stenosarchaea group</taxon>
        <taxon>Halobacteria</taxon>
        <taxon>Halobacteriales</taxon>
        <taxon>Haloferacaceae</taxon>
        <taxon>Salinigranum</taxon>
    </lineage>
</organism>
<gene>
    <name evidence="2" type="ORF">C2R22_10775</name>
</gene>
<sequence>MKGGTLEPENPREQQCEHCGLYFSAQGVHNHQRSCPLEHIDARVQPLDDPVEARTTEPSTQEESPDVEVTDTEPDVSGAESPLPDPEPATDGGNPAFDGPEPEARESVQGGGESDAGEEPDTLDCPACGADTGASEDDVKAGKTYRCTECRGKVVLA</sequence>
<evidence type="ECO:0000256" key="1">
    <source>
        <dbReference type="SAM" id="MobiDB-lite"/>
    </source>
</evidence>
<feature type="compositionally biased region" description="Acidic residues" evidence="1">
    <location>
        <begin position="63"/>
        <end position="74"/>
    </location>
</feature>
<keyword evidence="3" id="KW-1185">Reference proteome</keyword>
<dbReference type="GeneID" id="35592580"/>
<protein>
    <submittedName>
        <fullName evidence="2">Uncharacterized protein</fullName>
    </submittedName>
</protein>